<reference evidence="1" key="1">
    <citation type="submission" date="2020-04" db="EMBL/GenBank/DDBJ databases">
        <authorList>
            <person name="Chiriac C."/>
            <person name="Salcher M."/>
            <person name="Ghai R."/>
            <person name="Kavagutti S V."/>
        </authorList>
    </citation>
    <scope>NUCLEOTIDE SEQUENCE</scope>
</reference>
<evidence type="ECO:0000313" key="2">
    <source>
        <dbReference type="EMBL" id="CAB4165748.1"/>
    </source>
</evidence>
<dbReference type="Gene3D" id="3.40.50.150">
    <property type="entry name" value="Vaccinia Virus protein VP39"/>
    <property type="match status" value="1"/>
</dbReference>
<name>A0A6J5NYV4_9CAUD</name>
<keyword evidence="1" id="KW-0808">Transferase</keyword>
<dbReference type="EMBL" id="LR796776">
    <property type="protein sequence ID" value="CAB4165748.1"/>
    <property type="molecule type" value="Genomic_DNA"/>
</dbReference>
<dbReference type="InterPro" id="IPR029063">
    <property type="entry name" value="SAM-dependent_MTases_sf"/>
</dbReference>
<evidence type="ECO:0000313" key="1">
    <source>
        <dbReference type="EMBL" id="CAB4164012.1"/>
    </source>
</evidence>
<protein>
    <submittedName>
        <fullName evidence="1">Methyltransferase domain containing protein</fullName>
    </submittedName>
</protein>
<dbReference type="Pfam" id="PF13578">
    <property type="entry name" value="Methyltransf_24"/>
    <property type="match status" value="1"/>
</dbReference>
<sequence length="199" mass="22624">MPHFTSDWFSNNALVNFDYITNYINKEKQIDSILEIGSHEGRSACWMLENMLSDTGTMTCIDPFADRPVTAFAEDSIPEDRTIENRFRANIAEVKGADQTVNVMVDLSFPALAQLIVDKQQYDFIYVDGTHHADEVLADAVMCFGMLQAGGVMLFDDYLWEDDPRHLGRCKASIDAFVNMFYDRLKLGLVNYQLAIVKK</sequence>
<accession>A0A6J5NYV4</accession>
<evidence type="ECO:0000313" key="4">
    <source>
        <dbReference type="EMBL" id="CAB4221192.1"/>
    </source>
</evidence>
<dbReference type="EMBL" id="LR796758">
    <property type="protein sequence ID" value="CAB4164012.1"/>
    <property type="molecule type" value="Genomic_DNA"/>
</dbReference>
<dbReference type="EMBL" id="LR797099">
    <property type="protein sequence ID" value="CAB4187022.1"/>
    <property type="molecule type" value="Genomic_DNA"/>
</dbReference>
<dbReference type="GO" id="GO:0008168">
    <property type="term" value="F:methyltransferase activity"/>
    <property type="evidence" value="ECO:0007669"/>
    <property type="project" value="UniProtKB-KW"/>
</dbReference>
<gene>
    <name evidence="3" type="ORF">UFOVP1146_368</name>
    <name evidence="4" type="ORF">UFOVP1638_197</name>
    <name evidence="1" type="ORF">UFOVP812_281</name>
    <name evidence="2" type="ORF">UFOVP818_284</name>
</gene>
<dbReference type="GO" id="GO:0032259">
    <property type="term" value="P:methylation"/>
    <property type="evidence" value="ECO:0007669"/>
    <property type="project" value="UniProtKB-KW"/>
</dbReference>
<organism evidence="1">
    <name type="scientific">uncultured Caudovirales phage</name>
    <dbReference type="NCBI Taxonomy" id="2100421"/>
    <lineage>
        <taxon>Viruses</taxon>
        <taxon>Duplodnaviria</taxon>
        <taxon>Heunggongvirae</taxon>
        <taxon>Uroviricota</taxon>
        <taxon>Caudoviricetes</taxon>
        <taxon>Peduoviridae</taxon>
        <taxon>Maltschvirus</taxon>
        <taxon>Maltschvirus maltsch</taxon>
    </lineage>
</organism>
<dbReference type="EMBL" id="LR797502">
    <property type="protein sequence ID" value="CAB4221192.1"/>
    <property type="molecule type" value="Genomic_DNA"/>
</dbReference>
<dbReference type="SUPFAM" id="SSF53335">
    <property type="entry name" value="S-adenosyl-L-methionine-dependent methyltransferases"/>
    <property type="match status" value="1"/>
</dbReference>
<keyword evidence="1" id="KW-0489">Methyltransferase</keyword>
<proteinExistence type="predicted"/>
<evidence type="ECO:0000313" key="3">
    <source>
        <dbReference type="EMBL" id="CAB4187022.1"/>
    </source>
</evidence>